<keyword evidence="3 5" id="KW-1133">Transmembrane helix</keyword>
<evidence type="ECO:0000313" key="8">
    <source>
        <dbReference type="Proteomes" id="UP000019487"/>
    </source>
</evidence>
<evidence type="ECO:0000256" key="2">
    <source>
        <dbReference type="ARBA" id="ARBA00022692"/>
    </source>
</evidence>
<accession>W9CMV4</accession>
<dbReference type="PANTHER" id="PTHR31310:SF10">
    <property type="entry name" value="INOSITOLPHOSPHOTRANSFERASE AUR1_IPT1 DOMAIN-CONTAINING PROTEIN"/>
    <property type="match status" value="1"/>
</dbReference>
<dbReference type="OrthoDB" id="2566866at2759"/>
<dbReference type="HOGENOM" id="CLU_035756_2_0_1"/>
<evidence type="ECO:0000259" key="6">
    <source>
        <dbReference type="Pfam" id="PF14378"/>
    </source>
</evidence>
<proteinExistence type="predicted"/>
<evidence type="ECO:0000256" key="4">
    <source>
        <dbReference type="ARBA" id="ARBA00023136"/>
    </source>
</evidence>
<dbReference type="InterPro" id="IPR026841">
    <property type="entry name" value="Aur1/Ipt1"/>
</dbReference>
<gene>
    <name evidence="7" type="ORF">SBOR_2442</name>
</gene>
<comment type="subcellular location">
    <subcellularLocation>
        <location evidence="1">Membrane</location>
        <topology evidence="1">Multi-pass membrane protein</topology>
    </subcellularLocation>
</comment>
<feature type="transmembrane region" description="Helical" evidence="5">
    <location>
        <begin position="362"/>
        <end position="385"/>
    </location>
</feature>
<feature type="transmembrane region" description="Helical" evidence="5">
    <location>
        <begin position="333"/>
        <end position="356"/>
    </location>
</feature>
<feature type="transmembrane region" description="Helical" evidence="5">
    <location>
        <begin position="241"/>
        <end position="259"/>
    </location>
</feature>
<feature type="transmembrane region" description="Helical" evidence="5">
    <location>
        <begin position="124"/>
        <end position="144"/>
    </location>
</feature>
<evidence type="ECO:0000256" key="3">
    <source>
        <dbReference type="ARBA" id="ARBA00022989"/>
    </source>
</evidence>
<dbReference type="InterPro" id="IPR052185">
    <property type="entry name" value="IPC_Synthase-Related"/>
</dbReference>
<evidence type="ECO:0000256" key="1">
    <source>
        <dbReference type="ARBA" id="ARBA00004141"/>
    </source>
</evidence>
<keyword evidence="2 5" id="KW-0812">Transmembrane</keyword>
<keyword evidence="4 5" id="KW-0472">Membrane</keyword>
<protein>
    <recommendedName>
        <fullName evidence="6">Inositolphosphotransferase Aur1/Ipt1 domain-containing protein</fullName>
    </recommendedName>
</protein>
<name>W9CMV4_SCLBF</name>
<feature type="domain" description="Inositolphosphotransferase Aur1/Ipt1" evidence="6">
    <location>
        <begin position="189"/>
        <end position="315"/>
    </location>
</feature>
<reference evidence="7 8" key="1">
    <citation type="journal article" date="2014" name="Genome Announc.">
        <title>Draft genome sequence of Sclerotinia borealis, a psychrophilic plant pathogenic fungus.</title>
        <authorList>
            <person name="Mardanov A.V."/>
            <person name="Beletsky A.V."/>
            <person name="Kadnikov V.V."/>
            <person name="Ignatov A.N."/>
            <person name="Ravin N.V."/>
        </authorList>
    </citation>
    <scope>NUCLEOTIDE SEQUENCE [LARGE SCALE GENOMIC DNA]</scope>
    <source>
        <strain evidence="8">F-4157</strain>
    </source>
</reference>
<dbReference type="PANTHER" id="PTHR31310">
    <property type="match status" value="1"/>
</dbReference>
<evidence type="ECO:0000313" key="7">
    <source>
        <dbReference type="EMBL" id="ESZ97186.1"/>
    </source>
</evidence>
<dbReference type="Pfam" id="PF14378">
    <property type="entry name" value="PAP2_3"/>
    <property type="match status" value="1"/>
</dbReference>
<dbReference type="CDD" id="cd03386">
    <property type="entry name" value="PAP2_Aur1_like"/>
    <property type="match status" value="1"/>
</dbReference>
<dbReference type="GO" id="GO:0016020">
    <property type="term" value="C:membrane"/>
    <property type="evidence" value="ECO:0007669"/>
    <property type="project" value="UniProtKB-SubCell"/>
</dbReference>
<evidence type="ECO:0000256" key="5">
    <source>
        <dbReference type="SAM" id="Phobius"/>
    </source>
</evidence>
<comment type="caution">
    <text evidence="7">The sequence shown here is derived from an EMBL/GenBank/DDBJ whole genome shotgun (WGS) entry which is preliminary data.</text>
</comment>
<dbReference type="AlphaFoldDB" id="W9CMV4"/>
<feature type="transmembrane region" description="Helical" evidence="5">
    <location>
        <begin position="210"/>
        <end position="229"/>
    </location>
</feature>
<feature type="transmembrane region" description="Helical" evidence="5">
    <location>
        <begin position="291"/>
        <end position="312"/>
    </location>
</feature>
<dbReference type="STRING" id="1432307.W9CMV4"/>
<dbReference type="EMBL" id="AYSA01000098">
    <property type="protein sequence ID" value="ESZ97186.1"/>
    <property type="molecule type" value="Genomic_DNA"/>
</dbReference>
<dbReference type="Proteomes" id="UP000019487">
    <property type="component" value="Unassembled WGS sequence"/>
</dbReference>
<sequence length="430" mass="49651">MANTSLSDGEPQWNSKPQFRLPGWAEPIMVASILFGSMVLTRRHGYRIFDRRRRSAYGILDEEPDSARSSDDLLTRDYMIGNGRDSDVDSMSTSKFPPKKRRCCGTNLLTPNTSRFRDHYHSRILQKYPFLIEMFYWIITYAFYRCTKVLSQAMFSKMGIWEVAQDHGLAILEFEEFSWMSFLWPVREQDVQKWFLNGHGTLLTILNRSYALVHIPGTVGFIAFWYYVAPSHATFATIRRTMTLTNLLAFCMFILYPCMPPRLLPPEYGFLDSVGRNNAQSVWMQGNYVNALAAMPSMHFGYSFCIGVTMIYHSGVFRRNLETGEMRKSRFWVLFYIFVGVAYPLYILITIVATANHYYLDAFVAFFVAIAAYLCNRIFLVLLPVEDLLFWCLRLEKPIPTTGDEAIDEDEEDDIVGGLMGILAFWDGQA</sequence>
<feature type="transmembrane region" description="Helical" evidence="5">
    <location>
        <begin position="24"/>
        <end position="41"/>
    </location>
</feature>
<keyword evidence="8" id="KW-1185">Reference proteome</keyword>
<organism evidence="7 8">
    <name type="scientific">Sclerotinia borealis (strain F-4128)</name>
    <dbReference type="NCBI Taxonomy" id="1432307"/>
    <lineage>
        <taxon>Eukaryota</taxon>
        <taxon>Fungi</taxon>
        <taxon>Dikarya</taxon>
        <taxon>Ascomycota</taxon>
        <taxon>Pezizomycotina</taxon>
        <taxon>Leotiomycetes</taxon>
        <taxon>Helotiales</taxon>
        <taxon>Sclerotiniaceae</taxon>
        <taxon>Sclerotinia</taxon>
    </lineage>
</organism>